<accession>A0A1T0BAR4</accession>
<sequence length="340" mass="39840">MFRFRLENIKMKFCIICRKEFTKENPATKEHIIPEAIGGNYVIDTVCKNCNSQMGTKIDAPFIKNIISRLHIEENQIKGKKRIVDFPLKWNYQDDSGNKYQVNSFGSNPILLDDRPKLNIEQLDDGKISISILFEKYGKFSQEEIRGLLNKHKLFLESEYIKNGLKFNLEKLLNSDFTRQIKEPLPLSRRELVDFNPFFLEALKIAYEFFVTACPEFIEHPDIGNIAKVLENIDLKKAKKHVTIHVAEEKMEYMNLIKCLKNNFGSFFMVNPLRTPNGGSGCFISLYEKFIFLVKYSEDDLFGNFIHMPYFYIVKEKKTLYELSHDESIKFQECLKSCKK</sequence>
<keyword evidence="3" id="KW-1185">Reference proteome</keyword>
<dbReference type="Gene3D" id="1.10.30.50">
    <property type="match status" value="1"/>
</dbReference>
<reference evidence="2 3" key="1">
    <citation type="submission" date="2017-02" db="EMBL/GenBank/DDBJ databases">
        <title>Draft genome sequence of Haemophilus felis CCUG 31170 type strain.</title>
        <authorList>
            <person name="Engstrom-Jakobsson H."/>
            <person name="Salva-Serra F."/>
            <person name="Thorell K."/>
            <person name="Gonzales-Siles L."/>
            <person name="Karlsson R."/>
            <person name="Boulund F."/>
            <person name="Engstrand L."/>
            <person name="Kristiansson E."/>
            <person name="Moore E."/>
        </authorList>
    </citation>
    <scope>NUCLEOTIDE SEQUENCE [LARGE SCALE GENOMIC DNA]</scope>
    <source>
        <strain evidence="2 3">CCUG 31170</strain>
    </source>
</reference>
<dbReference type="Pfam" id="PF14279">
    <property type="entry name" value="HNH_5"/>
    <property type="match status" value="1"/>
</dbReference>
<evidence type="ECO:0000313" key="2">
    <source>
        <dbReference type="EMBL" id="OOS07096.1"/>
    </source>
</evidence>
<dbReference type="EMBL" id="MUYB01000005">
    <property type="protein sequence ID" value="OOS07096.1"/>
    <property type="molecule type" value="Genomic_DNA"/>
</dbReference>
<evidence type="ECO:0000313" key="3">
    <source>
        <dbReference type="Proteomes" id="UP000190023"/>
    </source>
</evidence>
<dbReference type="STRING" id="123822.B0188_01550"/>
<dbReference type="InterPro" id="IPR003615">
    <property type="entry name" value="HNH_nuc"/>
</dbReference>
<comment type="caution">
    <text evidence="2">The sequence shown here is derived from an EMBL/GenBank/DDBJ whole genome shotgun (WGS) entry which is preliminary data.</text>
</comment>
<proteinExistence type="predicted"/>
<dbReference type="Proteomes" id="UP000190023">
    <property type="component" value="Unassembled WGS sequence"/>
</dbReference>
<dbReference type="InterPro" id="IPR029471">
    <property type="entry name" value="HNH_5"/>
</dbReference>
<gene>
    <name evidence="2" type="ORF">B0188_01550</name>
</gene>
<name>A0A1T0BAR4_9PAST</name>
<organism evidence="2 3">
    <name type="scientific">[Haemophilus] felis</name>
    <dbReference type="NCBI Taxonomy" id="123822"/>
    <lineage>
        <taxon>Bacteria</taxon>
        <taxon>Pseudomonadati</taxon>
        <taxon>Pseudomonadota</taxon>
        <taxon>Gammaproteobacteria</taxon>
        <taxon>Pasteurellales</taxon>
        <taxon>Pasteurellaceae</taxon>
    </lineage>
</organism>
<dbReference type="AlphaFoldDB" id="A0A1T0BAR4"/>
<feature type="domain" description="HNH endonuclease 5" evidence="1">
    <location>
        <begin position="14"/>
        <end position="65"/>
    </location>
</feature>
<evidence type="ECO:0000259" key="1">
    <source>
        <dbReference type="Pfam" id="PF14279"/>
    </source>
</evidence>
<protein>
    <recommendedName>
        <fullName evidence="1">HNH endonuclease 5 domain-containing protein</fullName>
    </recommendedName>
</protein>
<dbReference type="CDD" id="cd00085">
    <property type="entry name" value="HNHc"/>
    <property type="match status" value="1"/>
</dbReference>